<feature type="region of interest" description="Disordered" evidence="18">
    <location>
        <begin position="112"/>
        <end position="146"/>
    </location>
</feature>
<evidence type="ECO:0000256" key="6">
    <source>
        <dbReference type="ARBA" id="ARBA00022729"/>
    </source>
</evidence>
<evidence type="ECO:0000313" key="22">
    <source>
        <dbReference type="Proteomes" id="UP000700334"/>
    </source>
</evidence>
<keyword evidence="10" id="KW-1015">Disulfide bond</keyword>
<dbReference type="AlphaFoldDB" id="A0A8J6B9T7"/>
<evidence type="ECO:0000256" key="7">
    <source>
        <dbReference type="ARBA" id="ARBA00022824"/>
    </source>
</evidence>
<dbReference type="InterPro" id="IPR052250">
    <property type="entry name" value="PDI_TMX3"/>
</dbReference>
<evidence type="ECO:0000256" key="11">
    <source>
        <dbReference type="ARBA" id="ARBA00023180"/>
    </source>
</evidence>
<feature type="domain" description="Thioredoxin" evidence="20">
    <location>
        <begin position="450"/>
        <end position="579"/>
    </location>
</feature>
<reference evidence="21" key="1">
    <citation type="journal article" date="2021" name="Evol. Appl.">
        <title>The genome of the Pyrenean desman and the effects of bottlenecks and inbreeding on the genomic landscape of an endangered species.</title>
        <authorList>
            <person name="Escoda L."/>
            <person name="Castresana J."/>
        </authorList>
    </citation>
    <scope>NUCLEOTIDE SEQUENCE</scope>
    <source>
        <strain evidence="21">IBE-C5619</strain>
    </source>
</reference>
<proteinExistence type="inferred from homology"/>
<evidence type="ECO:0000256" key="8">
    <source>
        <dbReference type="ARBA" id="ARBA00022989"/>
    </source>
</evidence>
<dbReference type="InterPro" id="IPR017937">
    <property type="entry name" value="Thioredoxin_CS"/>
</dbReference>
<dbReference type="FunFam" id="3.40.30.10:FF:000115">
    <property type="entry name" value="protein disulfide-isomerase TMX3 isoform X1"/>
    <property type="match status" value="1"/>
</dbReference>
<comment type="function">
    <text evidence="14">Probable disulfide isomerase, which participates in the folding of proteins containing disulfide bonds. May act as a dithiol oxidase. Acts as a regulator of endoplasmic reticulum-mitochondria contact sites via its ability to regulate redox signals.</text>
</comment>
<evidence type="ECO:0000313" key="21">
    <source>
        <dbReference type="EMBL" id="KAG8521179.1"/>
    </source>
</evidence>
<evidence type="ECO:0000256" key="19">
    <source>
        <dbReference type="SAM" id="Phobius"/>
    </source>
</evidence>
<keyword evidence="11" id="KW-0325">Glycoprotein</keyword>
<dbReference type="InterPro" id="IPR013766">
    <property type="entry name" value="Thioredoxin_domain"/>
</dbReference>
<dbReference type="Pfam" id="PF13848">
    <property type="entry name" value="Thioredoxin_6"/>
    <property type="match status" value="1"/>
</dbReference>
<protein>
    <recommendedName>
        <fullName evidence="15">Protein disulfide-isomerase TMX3</fullName>
        <ecNumber evidence="4">5.3.4.1</ecNumber>
    </recommendedName>
    <alternativeName>
        <fullName evidence="16">Thioredoxin domain-containing protein 10</fullName>
    </alternativeName>
    <alternativeName>
        <fullName evidence="17">Thioredoxin-related transmembrane protein 3</fullName>
    </alternativeName>
</protein>
<evidence type="ECO:0000256" key="13">
    <source>
        <dbReference type="ARBA" id="ARBA00023284"/>
    </source>
</evidence>
<evidence type="ECO:0000256" key="18">
    <source>
        <dbReference type="SAM" id="MobiDB-lite"/>
    </source>
</evidence>
<dbReference type="Gene3D" id="3.40.30.10">
    <property type="entry name" value="Glutaredoxin"/>
    <property type="match status" value="2"/>
</dbReference>
<feature type="region of interest" description="Disordered" evidence="18">
    <location>
        <begin position="860"/>
        <end position="902"/>
    </location>
</feature>
<dbReference type="PANTHER" id="PTHR46426">
    <property type="entry name" value="PROTEIN DISULFIDE-ISOMERASE TMX3"/>
    <property type="match status" value="1"/>
</dbReference>
<comment type="caution">
    <text evidence="21">The sequence shown here is derived from an EMBL/GenBank/DDBJ whole genome shotgun (WGS) entry which is preliminary data.</text>
</comment>
<keyword evidence="9 19" id="KW-0472">Membrane</keyword>
<evidence type="ECO:0000256" key="15">
    <source>
        <dbReference type="ARBA" id="ARBA00067400"/>
    </source>
</evidence>
<keyword evidence="22" id="KW-1185">Reference proteome</keyword>
<name>A0A8J6B9T7_GALPY</name>
<evidence type="ECO:0000256" key="3">
    <source>
        <dbReference type="ARBA" id="ARBA00006347"/>
    </source>
</evidence>
<feature type="region of interest" description="Disordered" evidence="18">
    <location>
        <begin position="308"/>
        <end position="334"/>
    </location>
</feature>
<evidence type="ECO:0000256" key="12">
    <source>
        <dbReference type="ARBA" id="ARBA00023235"/>
    </source>
</evidence>
<dbReference type="GO" id="GO:0005789">
    <property type="term" value="C:endoplasmic reticulum membrane"/>
    <property type="evidence" value="ECO:0007669"/>
    <property type="project" value="UniProtKB-SubCell"/>
</dbReference>
<evidence type="ECO:0000256" key="16">
    <source>
        <dbReference type="ARBA" id="ARBA00078921"/>
    </source>
</evidence>
<evidence type="ECO:0000256" key="1">
    <source>
        <dbReference type="ARBA" id="ARBA00001182"/>
    </source>
</evidence>
<feature type="compositionally biased region" description="Basic and acidic residues" evidence="18">
    <location>
        <begin position="892"/>
        <end position="902"/>
    </location>
</feature>
<comment type="catalytic activity">
    <reaction evidence="1">
        <text>Catalyzes the rearrangement of -S-S- bonds in proteins.</text>
        <dbReference type="EC" id="5.3.4.1"/>
    </reaction>
</comment>
<keyword evidence="6" id="KW-0732">Signal</keyword>
<feature type="compositionally biased region" description="Low complexity" evidence="18">
    <location>
        <begin position="308"/>
        <end position="318"/>
    </location>
</feature>
<keyword evidence="12" id="KW-0413">Isomerase</keyword>
<dbReference type="GO" id="GO:0009986">
    <property type="term" value="C:cell surface"/>
    <property type="evidence" value="ECO:0007669"/>
    <property type="project" value="TreeGrafter"/>
</dbReference>
<evidence type="ECO:0000256" key="2">
    <source>
        <dbReference type="ARBA" id="ARBA00004389"/>
    </source>
</evidence>
<organism evidence="21 22">
    <name type="scientific">Galemys pyrenaicus</name>
    <name type="common">Iberian desman</name>
    <name type="synonym">Pyrenean desman</name>
    <dbReference type="NCBI Taxonomy" id="202257"/>
    <lineage>
        <taxon>Eukaryota</taxon>
        <taxon>Metazoa</taxon>
        <taxon>Chordata</taxon>
        <taxon>Craniata</taxon>
        <taxon>Vertebrata</taxon>
        <taxon>Euteleostomi</taxon>
        <taxon>Mammalia</taxon>
        <taxon>Eutheria</taxon>
        <taxon>Laurasiatheria</taxon>
        <taxon>Eulipotyphla</taxon>
        <taxon>Talpidae</taxon>
        <taxon>Galemys</taxon>
    </lineage>
</organism>
<keyword evidence="13" id="KW-0676">Redox-active center</keyword>
<dbReference type="Pfam" id="PF00085">
    <property type="entry name" value="Thioredoxin"/>
    <property type="match status" value="1"/>
</dbReference>
<dbReference type="SUPFAM" id="SSF52833">
    <property type="entry name" value="Thioredoxin-like"/>
    <property type="match status" value="2"/>
</dbReference>
<dbReference type="EMBL" id="JAGFMF010011484">
    <property type="protein sequence ID" value="KAG8521179.1"/>
    <property type="molecule type" value="Genomic_DNA"/>
</dbReference>
<accession>A0A8J6B9T7</accession>
<evidence type="ECO:0000256" key="9">
    <source>
        <dbReference type="ARBA" id="ARBA00023136"/>
    </source>
</evidence>
<evidence type="ECO:0000256" key="4">
    <source>
        <dbReference type="ARBA" id="ARBA00012723"/>
    </source>
</evidence>
<dbReference type="CDD" id="cd03000">
    <property type="entry name" value="PDI_a_TMX3"/>
    <property type="match status" value="1"/>
</dbReference>
<dbReference type="InterPro" id="IPR036249">
    <property type="entry name" value="Thioredoxin-like_sf"/>
</dbReference>
<feature type="non-terminal residue" evidence="21">
    <location>
        <position position="1"/>
    </location>
</feature>
<dbReference type="OrthoDB" id="74910at2759"/>
<keyword evidence="7" id="KW-0256">Endoplasmic reticulum</keyword>
<evidence type="ECO:0000259" key="20">
    <source>
        <dbReference type="PROSITE" id="PS51352"/>
    </source>
</evidence>
<dbReference type="FunFam" id="3.40.30.10:FF:000121">
    <property type="entry name" value="protein disulfide-isomerase TMX3 isoform X1"/>
    <property type="match status" value="1"/>
</dbReference>
<evidence type="ECO:0000256" key="5">
    <source>
        <dbReference type="ARBA" id="ARBA00022692"/>
    </source>
</evidence>
<dbReference type="PRINTS" id="PR00421">
    <property type="entry name" value="THIOREDOXIN"/>
</dbReference>
<evidence type="ECO:0000256" key="10">
    <source>
        <dbReference type="ARBA" id="ARBA00023157"/>
    </source>
</evidence>
<sequence>NKVASLVECQEVTQVCLPAPGDAQRKATSLSRCRSRQVQRKQGTWQAGWLGRGGGAGGWQTSQPPPNLTLSVISAGVLVTLPLYVMSQPRCAHLRMPTPYSRCRHQARVQDGRKFTEGPPPTLQAPRPCRTPGGGSPSRSTQRGTEVAELGPTLTVRLGIFNLPETPPTRSQEGAPRRVPTVPVDRWSTETCRPRLRPAPAPAPRLRACARASLLRLRRGPRMRRAGSRRRPGRVREPVCPASALGAQLPLRAGTTIGFPFRECRRRPLRSVLSPAQSWLSQLPCVSMAPRRSGAALRLCATGKGRAGAARRAGTLPRGAPPGGAGPQHLGAPGQGMPLGCIARRLPGRLSQTGHRPSRCLGPALTPVPGGTRSSGAHFIRGPEGCRPRACGRISLAVAAESCLTNLKPPRGWERLQEQTMLRVSWFSFMVFSLGLSNSFVPPDELGTGLEEELQMVEVGLESVNEEESDPDRILGRLFGHRFKDNRKDDIWLVDFYAPWCGHCKKLEPVWNEVGLEMKSIGSPVKVGKMDATSYSSIASEFGVRGYPTIKLLKGDLAYNYRGPRTKDDIIEFAHRVSGALIRPLPSQQMFEHVQKRHRVFFVYIGGESPLKEKYIDAASELIVYTYFFSASEEVVPEYVTLKEMPAVLVFKDETYFVYDEYEDGDLSSWISRERFQSYLAVDGFLLYELGDTGKLVAIAVIDEKNTSAEHTRLKSIIKEVARDYRDQFHRDLQFGHMDGNDYINTLLMDELTIPTVVVLNTSNQQYFLLDRQLRNAEDMVQFINSVLEGTVEAQGGDSILQRLKRIVFDARSTIVSIFRSSPLMGCFLFGLPLGVISIMCYGIYTADTDGGYIEERYEVSKSEVENQEPAEGSGDRQALNGGDALVPAAPEPKDMAEKKKD</sequence>
<keyword evidence="5 19" id="KW-0812">Transmembrane</keyword>
<dbReference type="GO" id="GO:0003756">
    <property type="term" value="F:protein disulfide isomerase activity"/>
    <property type="evidence" value="ECO:0007669"/>
    <property type="project" value="UniProtKB-EC"/>
</dbReference>
<evidence type="ECO:0000256" key="14">
    <source>
        <dbReference type="ARBA" id="ARBA00045246"/>
    </source>
</evidence>
<keyword evidence="8 19" id="KW-1133">Transmembrane helix</keyword>
<feature type="region of interest" description="Disordered" evidence="18">
    <location>
        <begin position="350"/>
        <end position="381"/>
    </location>
</feature>
<dbReference type="PROSITE" id="PS00194">
    <property type="entry name" value="THIOREDOXIN_1"/>
    <property type="match status" value="1"/>
</dbReference>
<dbReference type="CDD" id="cd02982">
    <property type="entry name" value="PDI_b'_family"/>
    <property type="match status" value="1"/>
</dbReference>
<comment type="subcellular location">
    <subcellularLocation>
        <location evidence="2">Endoplasmic reticulum membrane</location>
        <topology evidence="2">Single-pass membrane protein</topology>
    </subcellularLocation>
</comment>
<evidence type="ECO:0000256" key="17">
    <source>
        <dbReference type="ARBA" id="ARBA00082271"/>
    </source>
</evidence>
<gene>
    <name evidence="21" type="ORF">J0S82_004733</name>
</gene>
<dbReference type="Proteomes" id="UP000700334">
    <property type="component" value="Unassembled WGS sequence"/>
</dbReference>
<comment type="similarity">
    <text evidence="3">Belongs to the protein disulfide isomerase family.</text>
</comment>
<dbReference type="EC" id="5.3.4.1" evidence="4"/>
<dbReference type="PROSITE" id="PS51352">
    <property type="entry name" value="THIOREDOXIN_2"/>
    <property type="match status" value="1"/>
</dbReference>
<feature type="transmembrane region" description="Helical" evidence="19">
    <location>
        <begin position="823"/>
        <end position="845"/>
    </location>
</feature>
<dbReference type="PANTHER" id="PTHR46426:SF1">
    <property type="entry name" value="PROTEIN DISULFIDE-ISOMERASE TMX3"/>
    <property type="match status" value="1"/>
</dbReference>